<name>A0A9P7UNR4_9AGAR</name>
<evidence type="ECO:0000313" key="5">
    <source>
        <dbReference type="Proteomes" id="UP001049176"/>
    </source>
</evidence>
<dbReference type="EMBL" id="CM032188">
    <property type="protein sequence ID" value="KAG7088503.1"/>
    <property type="molecule type" value="Genomic_DNA"/>
</dbReference>
<dbReference type="InterPro" id="IPR058580">
    <property type="entry name" value="DUF2828"/>
</dbReference>
<dbReference type="Gene3D" id="3.40.50.410">
    <property type="entry name" value="von Willebrand factor, type A domain"/>
    <property type="match status" value="1"/>
</dbReference>
<dbReference type="Pfam" id="PF11443">
    <property type="entry name" value="DUF2828"/>
    <property type="match status" value="1"/>
</dbReference>
<evidence type="ECO:0000259" key="3">
    <source>
        <dbReference type="Pfam" id="PF25043"/>
    </source>
</evidence>
<dbReference type="InterPro" id="IPR036465">
    <property type="entry name" value="vWFA_dom_sf"/>
</dbReference>
<evidence type="ECO:0000259" key="2">
    <source>
        <dbReference type="Pfam" id="PF11443"/>
    </source>
</evidence>
<protein>
    <submittedName>
        <fullName evidence="4">Uncharacterized protein</fullName>
    </submittedName>
</protein>
<dbReference type="OrthoDB" id="1149618at2759"/>
<dbReference type="RefSeq" id="XP_043004974.1">
    <property type="nucleotide sequence ID" value="XM_043157608.1"/>
</dbReference>
<keyword evidence="5" id="KW-1185">Reference proteome</keyword>
<dbReference type="PIRSF" id="PIRSF015417">
    <property type="entry name" value="T31B5_30_vWA"/>
    <property type="match status" value="1"/>
</dbReference>
<comment type="caution">
    <text evidence="4">The sequence shown here is derived from an EMBL/GenBank/DDBJ whole genome shotgun (WGS) entry which is preliminary data.</text>
</comment>
<dbReference type="AlphaFoldDB" id="A0A9P7UNR4"/>
<accession>A0A9P7UNR4</accession>
<dbReference type="KEGG" id="more:E1B28_012490"/>
<dbReference type="GeneID" id="66081565"/>
<dbReference type="PANTHER" id="PTHR31373:SF27">
    <property type="entry name" value="TROVE DOMAIN-CONTAINING PROTEIN"/>
    <property type="match status" value="1"/>
</dbReference>
<feature type="compositionally biased region" description="Basic and acidic residues" evidence="1">
    <location>
        <begin position="228"/>
        <end position="240"/>
    </location>
</feature>
<dbReference type="SUPFAM" id="SSF53300">
    <property type="entry name" value="vWA-like"/>
    <property type="match status" value="1"/>
</dbReference>
<feature type="region of interest" description="Disordered" evidence="1">
    <location>
        <begin position="197"/>
        <end position="240"/>
    </location>
</feature>
<organism evidence="4 5">
    <name type="scientific">Marasmius oreades</name>
    <name type="common">fairy-ring Marasmius</name>
    <dbReference type="NCBI Taxonomy" id="181124"/>
    <lineage>
        <taxon>Eukaryota</taxon>
        <taxon>Fungi</taxon>
        <taxon>Dikarya</taxon>
        <taxon>Basidiomycota</taxon>
        <taxon>Agaricomycotina</taxon>
        <taxon>Agaricomycetes</taxon>
        <taxon>Agaricomycetidae</taxon>
        <taxon>Agaricales</taxon>
        <taxon>Marasmiineae</taxon>
        <taxon>Marasmiaceae</taxon>
        <taxon>Marasmius</taxon>
    </lineage>
</organism>
<dbReference type="Pfam" id="PF25043">
    <property type="entry name" value="DUF7788"/>
    <property type="match status" value="1"/>
</dbReference>
<feature type="domain" description="DUF7788" evidence="3">
    <location>
        <begin position="498"/>
        <end position="718"/>
    </location>
</feature>
<dbReference type="PANTHER" id="PTHR31373">
    <property type="entry name" value="OS06G0652100 PROTEIN"/>
    <property type="match status" value="1"/>
</dbReference>
<gene>
    <name evidence="4" type="ORF">E1B28_012490</name>
</gene>
<dbReference type="Proteomes" id="UP001049176">
    <property type="component" value="Chromosome 8"/>
</dbReference>
<proteinExistence type="predicted"/>
<feature type="domain" description="DUF2828" evidence="2">
    <location>
        <begin position="63"/>
        <end position="496"/>
    </location>
</feature>
<dbReference type="InterPro" id="IPR011205">
    <property type="entry name" value="UCP015417_vWA"/>
</dbReference>
<evidence type="ECO:0000256" key="1">
    <source>
        <dbReference type="SAM" id="MobiDB-lite"/>
    </source>
</evidence>
<reference evidence="4" key="1">
    <citation type="journal article" date="2021" name="Genome Biol. Evol.">
        <title>The assembled and annotated genome of the fairy-ring fungus Marasmius oreades.</title>
        <authorList>
            <person name="Hiltunen M."/>
            <person name="Ament-Velasquez S.L."/>
            <person name="Johannesson H."/>
        </authorList>
    </citation>
    <scope>NUCLEOTIDE SEQUENCE</scope>
    <source>
        <strain evidence="4">03SP1</strain>
    </source>
</reference>
<evidence type="ECO:0000313" key="4">
    <source>
        <dbReference type="EMBL" id="KAG7088503.1"/>
    </source>
</evidence>
<dbReference type="InterPro" id="IPR056690">
    <property type="entry name" value="DUF7788"/>
</dbReference>
<sequence>MASSNQNQKFTLPHIPELYDPNYLDLLLPPASESSTKDVQDVPVVPINQMIDALESTAHHTRTENSAMAYDSTLSATLDAFNGLNSYTSGDDLGNLLKNSWKEDASLTLRLIWQQRSIHEGKSEKEGFYRAFGWLYKNHPRTAIANLSMLVSPSCPPGKAHPDQVCSHGYWKDLLNILALAVDDQLDDPSPAFFTRPKLPYTYPDRKNRKKAEAGVHERHNAQQQARAQEKRAQESETKQAKVLKKLNDPKYRALYVTVARLFAKKLAEDLRALDEINKLPPKDQRVKELLYKISLAGKWAPTPGASHDRHTNITSAIILLLHHSRASLPINFPRSVENFSSTSSSPTEIESALSILRSYFQRWVLTPLRAVAQVPEPLMAGNKWSSIKYNRVPSVCMKNNMERFFQHDQAGFEKYIVAVESGKKQISGATLLPHQLVHKAIELGDRMKNRRDLPESTSAKMKVQELKAGLAQTQMRVIEQQWNTLIARLRESGSIDNAIAICDVSGSMGYAHGGSTKAKHVPPILPALALSLVLAQIAKPPFDRGFITFSQDPHYVKLDKDLGLYDSLRKMETSEWGMNTDFEAVFLKLILPLAVKNNIPKEDMIKRLFVFSDMQFDVASGQGSGVWETNYDTVKKHFEEAGYEMPQIVYWDLAAHGTVEVQGDREGVAMMNGFSANMMKVFMGGEEEEGDWTKVAREEKDEEEDKFDPITVMKKAVMRKSFEGLVVLD</sequence>
<feature type="compositionally biased region" description="Basic and acidic residues" evidence="1">
    <location>
        <begin position="211"/>
        <end position="221"/>
    </location>
</feature>